<reference evidence="7 8" key="1">
    <citation type="submission" date="2023-01" db="EMBL/GenBank/DDBJ databases">
        <title>Description of Helicobacter ibis sp. nov. isolated from faecal droppings of black-faced ibis (Theristicus melanopis).</title>
        <authorList>
            <person name="Lopez-Cantillo M."/>
            <person name="Vidal-Veuthey B."/>
            <person name="Mella A."/>
            <person name="De La Haba R."/>
            <person name="Collado L."/>
        </authorList>
    </citation>
    <scope>NUCLEOTIDE SEQUENCE [LARGE SCALE GENOMIC DNA]</scope>
    <source>
        <strain evidence="7 8">A82</strain>
    </source>
</reference>
<feature type="domain" description="Plastocyanin-like" evidence="6">
    <location>
        <begin position="100"/>
        <end position="213"/>
    </location>
</feature>
<evidence type="ECO:0000313" key="8">
    <source>
        <dbReference type="Proteomes" id="UP001210261"/>
    </source>
</evidence>
<comment type="caution">
    <text evidence="7">The sequence shown here is derived from an EMBL/GenBank/DDBJ whole genome shotgun (WGS) entry which is preliminary data.</text>
</comment>
<dbReference type="PANTHER" id="PTHR11709:SF2">
    <property type="entry name" value="MULTICOPPER OXIDASE LPR1"/>
    <property type="match status" value="1"/>
</dbReference>
<dbReference type="InterPro" id="IPR001117">
    <property type="entry name" value="Cu-oxidase_2nd"/>
</dbReference>
<keyword evidence="2" id="KW-0560">Oxidoreductase</keyword>
<dbReference type="Proteomes" id="UP001210261">
    <property type="component" value="Unassembled WGS sequence"/>
</dbReference>
<evidence type="ECO:0000259" key="6">
    <source>
        <dbReference type="Pfam" id="PF07732"/>
    </source>
</evidence>
<dbReference type="PROSITE" id="PS00080">
    <property type="entry name" value="MULTICOPPER_OXIDASE2"/>
    <property type="match status" value="1"/>
</dbReference>
<dbReference type="InterPro" id="IPR011706">
    <property type="entry name" value="Cu-oxidase_C"/>
</dbReference>
<dbReference type="Pfam" id="PF00394">
    <property type="entry name" value="Cu-oxidase"/>
    <property type="match status" value="1"/>
</dbReference>
<dbReference type="Pfam" id="PF07731">
    <property type="entry name" value="Cu-oxidase_2"/>
    <property type="match status" value="1"/>
</dbReference>
<protein>
    <submittedName>
        <fullName evidence="7">Multicopper oxidase family protein</fullName>
    </submittedName>
</protein>
<evidence type="ECO:0000256" key="1">
    <source>
        <dbReference type="ARBA" id="ARBA00022723"/>
    </source>
</evidence>
<dbReference type="CDD" id="cd13881">
    <property type="entry name" value="CuRO_2_McoC_like"/>
    <property type="match status" value="1"/>
</dbReference>
<keyword evidence="1" id="KW-0479">Metal-binding</keyword>
<gene>
    <name evidence="7" type="ORF">PF021_01340</name>
</gene>
<dbReference type="InterPro" id="IPR045087">
    <property type="entry name" value="Cu-oxidase_fam"/>
</dbReference>
<dbReference type="InterPro" id="IPR008972">
    <property type="entry name" value="Cupredoxin"/>
</dbReference>
<evidence type="ECO:0000256" key="3">
    <source>
        <dbReference type="SAM" id="Coils"/>
    </source>
</evidence>
<evidence type="ECO:0000259" key="4">
    <source>
        <dbReference type="Pfam" id="PF00394"/>
    </source>
</evidence>
<sequence>MNRRQFLQFNALSIASIGMVYATQSHNGHNMHNMNMGHMNHNPKNTKDIYTDFISLESENMPLLDASQIPQNQSLKKLQLLKNQSKSKNSFKAKIEIIEKELEIAKGKKTRFYTYNGLIPGPKIEVYEGDEVEIEVINHLNEETTIHWHGLEIPPEQDGNPHNPIKPHQSRIYKFTIPQNSAGTYWYHPHPHYITGKQVYMGLAGAFVVKSKKDSLSHLQEQDWIISDIRLDKNAQIPQNTLTDWLNGREGELVLINGQLNPQITIDKEQRIRIYNMCAARYLNLKVENAEFILVGTDCGFIEKPITKDTLFLSPASRVEIILKPTKQGESKLYTTYYDRDKMMVEKSQEPQRIDLATLSIKEFINTIPEILRKLPKFKKATSTKEVVFSEDHMQMHGISKKTQEEIKVALASMFLQNGKTYKLDRIDLQSKVGEVETWKVTNKSHMDHPFHIHGTHFEVISSTYKKKKTKPEFRALYDTINLRQGETLELQMVQKYKGLRMYHCHILEHEDLGMMGNLEVI</sequence>
<organism evidence="7 8">
    <name type="scientific">Helicobacter ibis</name>
    <dbReference type="NCBI Taxonomy" id="2962633"/>
    <lineage>
        <taxon>Bacteria</taxon>
        <taxon>Pseudomonadati</taxon>
        <taxon>Campylobacterota</taxon>
        <taxon>Epsilonproteobacteria</taxon>
        <taxon>Campylobacterales</taxon>
        <taxon>Helicobacteraceae</taxon>
        <taxon>Helicobacter</taxon>
    </lineage>
</organism>
<evidence type="ECO:0000259" key="5">
    <source>
        <dbReference type="Pfam" id="PF07731"/>
    </source>
</evidence>
<proteinExistence type="predicted"/>
<dbReference type="SUPFAM" id="SSF49503">
    <property type="entry name" value="Cupredoxins"/>
    <property type="match status" value="3"/>
</dbReference>
<evidence type="ECO:0000313" key="7">
    <source>
        <dbReference type="EMBL" id="MDA3968315.1"/>
    </source>
</evidence>
<name>A0ABT4VC87_9HELI</name>
<feature type="domain" description="Plastocyanin-like" evidence="5">
    <location>
        <begin position="406"/>
        <end position="521"/>
    </location>
</feature>
<dbReference type="PANTHER" id="PTHR11709">
    <property type="entry name" value="MULTI-COPPER OXIDASE"/>
    <property type="match status" value="1"/>
</dbReference>
<dbReference type="InterPro" id="IPR011707">
    <property type="entry name" value="Cu-oxidase-like_N"/>
</dbReference>
<evidence type="ECO:0000256" key="2">
    <source>
        <dbReference type="ARBA" id="ARBA00023002"/>
    </source>
</evidence>
<dbReference type="Pfam" id="PF07732">
    <property type="entry name" value="Cu-oxidase_3"/>
    <property type="match status" value="1"/>
</dbReference>
<accession>A0ABT4VC87</accession>
<dbReference type="EMBL" id="JAQHXR010000001">
    <property type="protein sequence ID" value="MDA3968315.1"/>
    <property type="molecule type" value="Genomic_DNA"/>
</dbReference>
<feature type="coiled-coil region" evidence="3">
    <location>
        <begin position="81"/>
        <end position="108"/>
    </location>
</feature>
<dbReference type="RefSeq" id="WP_271020608.1">
    <property type="nucleotide sequence ID" value="NZ_JAQHXR010000001.1"/>
</dbReference>
<keyword evidence="3" id="KW-0175">Coiled coil</keyword>
<feature type="domain" description="Plastocyanin-like" evidence="4">
    <location>
        <begin position="245"/>
        <end position="335"/>
    </location>
</feature>
<dbReference type="Gene3D" id="2.60.40.420">
    <property type="entry name" value="Cupredoxins - blue copper proteins"/>
    <property type="match status" value="3"/>
</dbReference>
<dbReference type="InterPro" id="IPR002355">
    <property type="entry name" value="Cu_oxidase_Cu_BS"/>
</dbReference>
<keyword evidence="8" id="KW-1185">Reference proteome</keyword>